<reference evidence="2" key="1">
    <citation type="submission" date="2017-05" db="EMBL/GenBank/DDBJ databases">
        <authorList>
            <person name="QRISCLOUD D."/>
        </authorList>
    </citation>
    <scope>NUCLEOTIDE SEQUENCE</scope>
</reference>
<reference evidence="2" key="2">
    <citation type="submission" date="2019-05" db="EMBL/GenBank/DDBJ databases">
        <title>Unravelling the molecular evolution of spider venoms.</title>
        <authorList>
            <person name="Pineda S."/>
        </authorList>
    </citation>
    <scope>NUCLEOTIDE SEQUENCE</scope>
</reference>
<dbReference type="AlphaFoldDB" id="A0A4Q8KCI7"/>
<proteinExistence type="predicted"/>
<dbReference type="EMBL" id="HAHI01000668">
    <property type="protein sequence ID" value="SNX37538.1"/>
    <property type="molecule type" value="Transcribed_RNA"/>
</dbReference>
<keyword evidence="1" id="KW-0732">Signal</keyword>
<protein>
    <submittedName>
        <fullName evidence="2">U40-Sparatoxin-Hju1d_1</fullName>
    </submittedName>
</protein>
<sequence length="80" mass="8868">MKFVLTVVILAVSVLVCLSAEDLEGIDFDILEGAREEEDCEYKLCEALLNCEQRPGECYTMGGVCKCLKTIGEFPGWCVK</sequence>
<evidence type="ECO:0000256" key="1">
    <source>
        <dbReference type="SAM" id="SignalP"/>
    </source>
</evidence>
<feature type="chain" id="PRO_5020372474" evidence="1">
    <location>
        <begin position="20"/>
        <end position="80"/>
    </location>
</feature>
<evidence type="ECO:0000313" key="2">
    <source>
        <dbReference type="EMBL" id="SNX37538.1"/>
    </source>
</evidence>
<organism evidence="2">
    <name type="scientific">Heteropoda jugulans</name>
    <dbReference type="NCBI Taxonomy" id="1358901"/>
    <lineage>
        <taxon>Eukaryota</taxon>
        <taxon>Metazoa</taxon>
        <taxon>Ecdysozoa</taxon>
        <taxon>Arthropoda</taxon>
        <taxon>Chelicerata</taxon>
        <taxon>Arachnida</taxon>
        <taxon>Araneae</taxon>
        <taxon>Araneomorphae</taxon>
        <taxon>Entelegynae</taxon>
        <taxon>Dionycha</taxon>
        <taxon>Sparassidae</taxon>
        <taxon>Heteropoda</taxon>
    </lineage>
</organism>
<accession>A0A4Q8KCI7</accession>
<feature type="signal peptide" evidence="1">
    <location>
        <begin position="1"/>
        <end position="19"/>
    </location>
</feature>
<name>A0A4Q8KCI7_9ARAC</name>